<evidence type="ECO:0000259" key="6">
    <source>
        <dbReference type="PROSITE" id="PS50893"/>
    </source>
</evidence>
<dbReference type="Proteomes" id="UP000000442">
    <property type="component" value="Chromosome"/>
</dbReference>
<dbReference type="SMART" id="SM00382">
    <property type="entry name" value="AAA"/>
    <property type="match status" value="1"/>
</dbReference>
<evidence type="ECO:0000256" key="2">
    <source>
        <dbReference type="ARBA" id="ARBA00022741"/>
    </source>
</evidence>
<dbReference type="InterPro" id="IPR003593">
    <property type="entry name" value="AAA+_ATPase"/>
</dbReference>
<keyword evidence="3" id="KW-0067">ATP-binding</keyword>
<name>C0QD00_DESAH</name>
<dbReference type="Gene3D" id="3.40.50.300">
    <property type="entry name" value="P-loop containing nucleotide triphosphate hydrolases"/>
    <property type="match status" value="1"/>
</dbReference>
<dbReference type="eggNOG" id="COG1120">
    <property type="taxonomic scope" value="Bacteria"/>
</dbReference>
<dbReference type="GO" id="GO:0005524">
    <property type="term" value="F:ATP binding"/>
    <property type="evidence" value="ECO:0007669"/>
    <property type="project" value="UniProtKB-KW"/>
</dbReference>
<accession>C0QD00</accession>
<dbReference type="PANTHER" id="PTHR42794:SF1">
    <property type="entry name" value="HEMIN IMPORT ATP-BINDING PROTEIN HMUV"/>
    <property type="match status" value="1"/>
</dbReference>
<dbReference type="FunFam" id="3.40.50.300:FF:000134">
    <property type="entry name" value="Iron-enterobactin ABC transporter ATP-binding protein"/>
    <property type="match status" value="1"/>
</dbReference>
<evidence type="ECO:0000256" key="3">
    <source>
        <dbReference type="ARBA" id="ARBA00022840"/>
    </source>
</evidence>
<dbReference type="AlphaFoldDB" id="C0QD00"/>
<comment type="function">
    <text evidence="5">Part of the ABC transporter complex HmuTUV involved in hemin import. Responsible for energy coupling to the transport system.</text>
</comment>
<evidence type="ECO:0000256" key="1">
    <source>
        <dbReference type="ARBA" id="ARBA00022448"/>
    </source>
</evidence>
<keyword evidence="1" id="KW-0813">Transport</keyword>
<reference evidence="7 8" key="1">
    <citation type="journal article" date="2009" name="Environ. Microbiol.">
        <title>Genome sequence of Desulfobacterium autotrophicum HRM2, a marine sulfate reducer oxidizing organic carbon completely to carbon dioxide.</title>
        <authorList>
            <person name="Strittmatter A.W."/>
            <person name="Liesegang H."/>
            <person name="Rabus R."/>
            <person name="Decker I."/>
            <person name="Amann J."/>
            <person name="Andres S."/>
            <person name="Henne A."/>
            <person name="Fricke W.F."/>
            <person name="Martinez-Arias R."/>
            <person name="Bartels D."/>
            <person name="Goesmann A."/>
            <person name="Krause L."/>
            <person name="Puehler A."/>
            <person name="Klenk H.P."/>
            <person name="Richter M."/>
            <person name="Schuler M."/>
            <person name="Gloeckner F.O."/>
            <person name="Meyerdierks A."/>
            <person name="Gottschalk G."/>
            <person name="Amann R."/>
        </authorList>
    </citation>
    <scope>NUCLEOTIDE SEQUENCE [LARGE SCALE GENOMIC DNA]</scope>
    <source>
        <strain evidence="8">ATCC 43914 / DSM 3382 / HRM2</strain>
    </source>
</reference>
<sequence length="277" mass="30327">MTRGPALSIRHLSHAYGKVKVLEDLSFDVERGAFFTIIGPNGSGKSTLMRLVSGVLTHGKGEIKIADRSLKTYSGRGLARKIAYVPQTVSQSFPFTVEELVLLGRSPHQGILGMNTRQDYDAAHQAMGFTNVDHLGQRTLDQISGGERQRVFIARAICQDPEIMLLDEPASALDLAHQVMLMDLMDQLKRETGITIVMVSHDINLAAMYSDHMVLLAGGRVVKKGAPGKVLDPSILEEIFGCPFLVDLNPLGNVPRIFPIPGRFRTPVKGFAPTKDQ</sequence>
<gene>
    <name evidence="7" type="ordered locus">HRM2_41760</name>
</gene>
<dbReference type="PROSITE" id="PS00211">
    <property type="entry name" value="ABC_TRANSPORTER_1"/>
    <property type="match status" value="1"/>
</dbReference>
<evidence type="ECO:0000313" key="8">
    <source>
        <dbReference type="Proteomes" id="UP000000442"/>
    </source>
</evidence>
<dbReference type="InterPro" id="IPR003439">
    <property type="entry name" value="ABC_transporter-like_ATP-bd"/>
</dbReference>
<proteinExistence type="predicted"/>
<dbReference type="HOGENOM" id="CLU_000604_1_11_7"/>
<dbReference type="PANTHER" id="PTHR42794">
    <property type="entry name" value="HEMIN IMPORT ATP-BINDING PROTEIN HMUV"/>
    <property type="match status" value="1"/>
</dbReference>
<dbReference type="CDD" id="cd03214">
    <property type="entry name" value="ABC_Iron-Siderophores_B12_Hemin"/>
    <property type="match status" value="1"/>
</dbReference>
<dbReference type="InterPro" id="IPR017871">
    <property type="entry name" value="ABC_transporter-like_CS"/>
</dbReference>
<dbReference type="KEGG" id="dat:HRM2_41760"/>
<keyword evidence="2" id="KW-0547">Nucleotide-binding</keyword>
<dbReference type="PROSITE" id="PS50893">
    <property type="entry name" value="ABC_TRANSPORTER_2"/>
    <property type="match status" value="1"/>
</dbReference>
<organism evidence="7 8">
    <name type="scientific">Desulforapulum autotrophicum (strain ATCC 43914 / DSM 3382 / VKM B-1955 / HRM2)</name>
    <name type="common">Desulfobacterium autotrophicum</name>
    <dbReference type="NCBI Taxonomy" id="177437"/>
    <lineage>
        <taxon>Bacteria</taxon>
        <taxon>Pseudomonadati</taxon>
        <taxon>Thermodesulfobacteriota</taxon>
        <taxon>Desulfobacteria</taxon>
        <taxon>Desulfobacterales</taxon>
        <taxon>Desulfobacteraceae</taxon>
        <taxon>Desulforapulum</taxon>
    </lineage>
</organism>
<dbReference type="InterPro" id="IPR027417">
    <property type="entry name" value="P-loop_NTPase"/>
</dbReference>
<dbReference type="GO" id="GO:0016887">
    <property type="term" value="F:ATP hydrolysis activity"/>
    <property type="evidence" value="ECO:0007669"/>
    <property type="project" value="InterPro"/>
</dbReference>
<keyword evidence="8" id="KW-1185">Reference proteome</keyword>
<feature type="domain" description="ABC transporter" evidence="6">
    <location>
        <begin position="7"/>
        <end position="243"/>
    </location>
</feature>
<keyword evidence="4" id="KW-1278">Translocase</keyword>
<evidence type="ECO:0000256" key="4">
    <source>
        <dbReference type="ARBA" id="ARBA00022967"/>
    </source>
</evidence>
<dbReference type="RefSeq" id="WP_015905965.1">
    <property type="nucleotide sequence ID" value="NC_012108.1"/>
</dbReference>
<dbReference type="SUPFAM" id="SSF52540">
    <property type="entry name" value="P-loop containing nucleoside triphosphate hydrolases"/>
    <property type="match status" value="1"/>
</dbReference>
<dbReference type="STRING" id="177437.HRM2_41760"/>
<dbReference type="EMBL" id="CP001087">
    <property type="protein sequence ID" value="ACN17232.1"/>
    <property type="molecule type" value="Genomic_DNA"/>
</dbReference>
<evidence type="ECO:0000313" key="7">
    <source>
        <dbReference type="EMBL" id="ACN17232.1"/>
    </source>
</evidence>
<evidence type="ECO:0000256" key="5">
    <source>
        <dbReference type="ARBA" id="ARBA00037066"/>
    </source>
</evidence>
<dbReference type="Pfam" id="PF00005">
    <property type="entry name" value="ABC_tran"/>
    <property type="match status" value="1"/>
</dbReference>
<protein>
    <submittedName>
        <fullName evidence="7">ABC-type Fe(3+) transport system, ATP binding protein (ATPase)</fullName>
    </submittedName>
</protein>